<name>A0A829X1T5_GLUOY</name>
<proteinExistence type="predicted"/>
<reference evidence="1 2" key="1">
    <citation type="submission" date="2013-04" db="EMBL/GenBank/DDBJ databases">
        <title>Gluconobacter oxydans NBRC 3293 whole genome sequence.</title>
        <authorList>
            <person name="Matsutani M."/>
            <person name="Yakushi T."/>
            <person name="Matsushita K."/>
        </authorList>
    </citation>
    <scope>NUCLEOTIDE SEQUENCE [LARGE SCALE GENOMIC DNA]</scope>
    <source>
        <strain evidence="1 2">NBRC 3293</strain>
    </source>
</reference>
<dbReference type="EMBL" id="BARJ01000009">
    <property type="protein sequence ID" value="GEM17022.1"/>
    <property type="molecule type" value="Genomic_DNA"/>
</dbReference>
<evidence type="ECO:0008006" key="3">
    <source>
        <dbReference type="Google" id="ProtNLM"/>
    </source>
</evidence>
<gene>
    <name evidence="1" type="ORF">NBRC3293_1519</name>
</gene>
<dbReference type="Proteomes" id="UP000484858">
    <property type="component" value="Unassembled WGS sequence"/>
</dbReference>
<evidence type="ECO:0000313" key="1">
    <source>
        <dbReference type="EMBL" id="GEM17022.1"/>
    </source>
</evidence>
<sequence length="45" mass="5285">MAVAFRRHTLLPLDDCLYALQTSIPHLTRSALHRCFQRHEISRLP</sequence>
<evidence type="ECO:0000313" key="2">
    <source>
        <dbReference type="Proteomes" id="UP000484858"/>
    </source>
</evidence>
<protein>
    <recommendedName>
        <fullName evidence="3">Transposase</fullName>
    </recommendedName>
</protein>
<dbReference type="AlphaFoldDB" id="A0A829X1T5"/>
<organism evidence="1 2">
    <name type="scientific">Gluconobacter oxydans NBRC 3293</name>
    <dbReference type="NCBI Taxonomy" id="1315969"/>
    <lineage>
        <taxon>Bacteria</taxon>
        <taxon>Pseudomonadati</taxon>
        <taxon>Pseudomonadota</taxon>
        <taxon>Alphaproteobacteria</taxon>
        <taxon>Acetobacterales</taxon>
        <taxon>Acetobacteraceae</taxon>
        <taxon>Gluconobacter</taxon>
    </lineage>
</organism>
<comment type="caution">
    <text evidence="1">The sequence shown here is derived from an EMBL/GenBank/DDBJ whole genome shotgun (WGS) entry which is preliminary data.</text>
</comment>
<accession>A0A829X1T5</accession>